<proteinExistence type="predicted"/>
<feature type="domain" description="Tubby C-terminal" evidence="1">
    <location>
        <begin position="4"/>
        <end position="165"/>
    </location>
</feature>
<evidence type="ECO:0000313" key="2">
    <source>
        <dbReference type="EMBL" id="RJG26575.1"/>
    </source>
</evidence>
<dbReference type="AlphaFoldDB" id="A0A3A3GNB3"/>
<dbReference type="InterPro" id="IPR056944">
    <property type="entry name" value="Tubby_C-like"/>
</dbReference>
<evidence type="ECO:0000259" key="1">
    <source>
        <dbReference type="Pfam" id="PF23728"/>
    </source>
</evidence>
<comment type="caution">
    <text evidence="2">The sequence shown here is derived from an EMBL/GenBank/DDBJ whole genome shotgun (WGS) entry which is preliminary data.</text>
</comment>
<dbReference type="RefSeq" id="WP_119789986.1">
    <property type="nucleotide sequence ID" value="NZ_QYZD01000001.1"/>
</dbReference>
<dbReference type="OrthoDB" id="2615557at2"/>
<reference evidence="2 3" key="1">
    <citation type="submission" date="2018-09" db="EMBL/GenBank/DDBJ databases">
        <title>Paenibacillus SK2017-BO5.</title>
        <authorList>
            <person name="Piskunova J.V."/>
            <person name="Dubiley S.A."/>
            <person name="Severinov K.V."/>
        </authorList>
    </citation>
    <scope>NUCLEOTIDE SEQUENCE [LARGE SCALE GENOMIC DNA]</scope>
    <source>
        <strain evidence="2 3">BO5</strain>
    </source>
</reference>
<dbReference type="Proteomes" id="UP000266177">
    <property type="component" value="Unassembled WGS sequence"/>
</dbReference>
<sequence length="176" mass="20149">METYYYTRPVLNMSTAPISIEDDGGNAVGSFQRIFTTRTNKAVSWVIDHWQLSFEGRDIHSERHVQIMDSSPWLGRRKWTIATMREGRESLSCLKDRSRIATNPRLIWTNEGREYVISKDPLNRTTTITDSDSHAVVGEIAKVPGGKLNQRELVILEDALCPIALPCIDHIMRMIY</sequence>
<dbReference type="EMBL" id="QYZD01000001">
    <property type="protein sequence ID" value="RJG26575.1"/>
    <property type="molecule type" value="Genomic_DNA"/>
</dbReference>
<name>A0A3A3GNB3_PANTH</name>
<accession>A0A3A3GNB3</accession>
<evidence type="ECO:0000313" key="3">
    <source>
        <dbReference type="Proteomes" id="UP000266177"/>
    </source>
</evidence>
<dbReference type="Pfam" id="PF23728">
    <property type="entry name" value="Tubby_C_like"/>
    <property type="match status" value="1"/>
</dbReference>
<protein>
    <recommendedName>
        <fullName evidence="1">Tubby C-terminal domain-containing protein</fullName>
    </recommendedName>
</protein>
<gene>
    <name evidence="2" type="ORF">DQX05_00595</name>
</gene>
<organism evidence="2 3">
    <name type="scientific">Paenibacillus thiaminolyticus</name>
    <name type="common">Bacillus thiaminolyticus</name>
    <dbReference type="NCBI Taxonomy" id="49283"/>
    <lineage>
        <taxon>Bacteria</taxon>
        <taxon>Bacillati</taxon>
        <taxon>Bacillota</taxon>
        <taxon>Bacilli</taxon>
        <taxon>Bacillales</taxon>
        <taxon>Paenibacillaceae</taxon>
        <taxon>Paenibacillus</taxon>
    </lineage>
</organism>